<feature type="region of interest" description="Disordered" evidence="1">
    <location>
        <begin position="1"/>
        <end position="40"/>
    </location>
</feature>
<dbReference type="AlphaFoldDB" id="A0A5L4VSA9"/>
<dbReference type="InterPro" id="IPR031316">
    <property type="entry name" value="FlgM_C"/>
</dbReference>
<evidence type="ECO:0000313" key="7">
    <source>
        <dbReference type="Proteomes" id="UP000535509"/>
    </source>
</evidence>
<gene>
    <name evidence="5" type="ORF">AAH17_02480</name>
    <name evidence="6" type="ORF">AAH24_05435</name>
    <name evidence="3" type="ORF">BVH53_05815</name>
    <name evidence="4" type="ORF">CX802_00635</name>
</gene>
<name>A0A5L4VSA9_CAMFE</name>
<evidence type="ECO:0000313" key="5">
    <source>
        <dbReference type="EMBL" id="EAK0452530.1"/>
    </source>
</evidence>
<keyword evidence="5" id="KW-0966">Cell projection</keyword>
<keyword evidence="5" id="KW-0282">Flagellum</keyword>
<evidence type="ECO:0000313" key="8">
    <source>
        <dbReference type="Proteomes" id="UP000557842"/>
    </source>
</evidence>
<evidence type="ECO:0000313" key="3">
    <source>
        <dbReference type="EMBL" id="EAI5408213.1"/>
    </source>
</evidence>
<evidence type="ECO:0000313" key="4">
    <source>
        <dbReference type="EMBL" id="EAI8858354.1"/>
    </source>
</evidence>
<evidence type="ECO:0000256" key="1">
    <source>
        <dbReference type="SAM" id="MobiDB-lite"/>
    </source>
</evidence>
<dbReference type="EMBL" id="AACCXM010000003">
    <property type="protein sequence ID" value="EAK0468807.1"/>
    <property type="molecule type" value="Genomic_DNA"/>
</dbReference>
<sequence>MISSVGVGAAYSGLSAPKNETKKSEQTTQTQSSNNDSKVATIAKEINDGTYKVDIDKLAKKIADSLM</sequence>
<dbReference type="Pfam" id="PF04316">
    <property type="entry name" value="FlgM"/>
    <property type="match status" value="1"/>
</dbReference>
<dbReference type="SUPFAM" id="SSF101498">
    <property type="entry name" value="Anti-sigma factor FlgM"/>
    <property type="match status" value="1"/>
</dbReference>
<dbReference type="EMBL" id="AABTCC010000001">
    <property type="protein sequence ID" value="EAI8858354.1"/>
    <property type="molecule type" value="Genomic_DNA"/>
</dbReference>
<dbReference type="Proteomes" id="UP000535509">
    <property type="component" value="Unassembled WGS sequence"/>
</dbReference>
<organism evidence="5">
    <name type="scientific">Campylobacter fetus</name>
    <dbReference type="NCBI Taxonomy" id="196"/>
    <lineage>
        <taxon>Bacteria</taxon>
        <taxon>Pseudomonadati</taxon>
        <taxon>Campylobacterota</taxon>
        <taxon>Epsilonproteobacteria</taxon>
        <taxon>Campylobacterales</taxon>
        <taxon>Campylobacteraceae</taxon>
        <taxon>Campylobacter</taxon>
    </lineage>
</organism>
<dbReference type="EMBL" id="AACCXK010000003">
    <property type="protein sequence ID" value="EAK0452530.1"/>
    <property type="molecule type" value="Genomic_DNA"/>
</dbReference>
<keyword evidence="5" id="KW-0969">Cilium</keyword>
<reference evidence="5 8" key="1">
    <citation type="submission" date="2018-05" db="EMBL/GenBank/DDBJ databases">
        <authorList>
            <consortium name="PulseNet: The National Subtyping Network for Foodborne Disease Surveillance"/>
            <person name="Tarr C.L."/>
            <person name="Trees E."/>
            <person name="Katz L.S."/>
            <person name="Carleton-Romer H.A."/>
            <person name="Stroika S."/>
            <person name="Kucerova Z."/>
            <person name="Roache K.F."/>
            <person name="Sabol A.L."/>
            <person name="Besser J."/>
            <person name="Gerner-Smidt P."/>
        </authorList>
    </citation>
    <scope>NUCLEOTIDE SEQUENCE</scope>
    <source>
        <strain evidence="5">2014D-0197</strain>
        <strain evidence="3 8">2016D-0221</strain>
        <strain evidence="6">D4313</strain>
        <strain evidence="4 7">PNUSAC001503</strain>
    </source>
</reference>
<proteinExistence type="predicted"/>
<protein>
    <submittedName>
        <fullName evidence="5">Flagellar biosynthesis anti-sigma factor FlgM</fullName>
    </submittedName>
</protein>
<evidence type="ECO:0000259" key="2">
    <source>
        <dbReference type="Pfam" id="PF04316"/>
    </source>
</evidence>
<feature type="domain" description="Anti-sigma-28 factor FlgM C-terminal" evidence="2">
    <location>
        <begin position="19"/>
        <end position="63"/>
    </location>
</feature>
<dbReference type="RefSeq" id="WP_002848086.1">
    <property type="nucleotide sequence ID" value="NZ_AABUZP020000066.1"/>
</dbReference>
<keyword evidence="7" id="KW-1185">Reference proteome</keyword>
<comment type="caution">
    <text evidence="5">The sequence shown here is derived from an EMBL/GenBank/DDBJ whole genome shotgun (WGS) entry which is preliminary data.</text>
</comment>
<dbReference type="InterPro" id="IPR035890">
    <property type="entry name" value="Anti-sigma-28_factor_FlgM_sf"/>
</dbReference>
<dbReference type="Proteomes" id="UP000557842">
    <property type="component" value="Unassembled WGS sequence"/>
</dbReference>
<evidence type="ECO:0000313" key="6">
    <source>
        <dbReference type="EMBL" id="EAK0468807.1"/>
    </source>
</evidence>
<feature type="compositionally biased region" description="Low complexity" evidence="1">
    <location>
        <begin position="26"/>
        <end position="35"/>
    </location>
</feature>
<dbReference type="EMBL" id="AABQDW010000009">
    <property type="protein sequence ID" value="EAI5408213.1"/>
    <property type="molecule type" value="Genomic_DNA"/>
</dbReference>
<accession>A0A5L4VSA9</accession>
<dbReference type="GeneID" id="61063943"/>